<sequence length="87" mass="10161">MKIPFSHFQQWHVRDIEAGGYDYAILMLLQLLILLCIWLIILDELDGEDSEFVGLQYGDNHLPNFASQLPHTHRSTIPQDSLIWQQL</sequence>
<protein>
    <submittedName>
        <fullName evidence="2">Uncharacterized protein</fullName>
    </submittedName>
</protein>
<dbReference type="Proteomes" id="UP000324800">
    <property type="component" value="Unassembled WGS sequence"/>
</dbReference>
<keyword evidence="1" id="KW-1133">Transmembrane helix</keyword>
<name>A0A5J4WSR7_9EUKA</name>
<keyword evidence="1" id="KW-0812">Transmembrane</keyword>
<gene>
    <name evidence="2" type="ORF">EZS28_007325</name>
</gene>
<dbReference type="AlphaFoldDB" id="A0A5J4WSR7"/>
<evidence type="ECO:0000313" key="2">
    <source>
        <dbReference type="EMBL" id="KAA6397149.1"/>
    </source>
</evidence>
<evidence type="ECO:0000256" key="1">
    <source>
        <dbReference type="SAM" id="Phobius"/>
    </source>
</evidence>
<evidence type="ECO:0000313" key="3">
    <source>
        <dbReference type="Proteomes" id="UP000324800"/>
    </source>
</evidence>
<accession>A0A5J4WSR7</accession>
<reference evidence="2 3" key="1">
    <citation type="submission" date="2019-03" db="EMBL/GenBank/DDBJ databases">
        <title>Single cell metagenomics reveals metabolic interactions within the superorganism composed of flagellate Streblomastix strix and complex community of Bacteroidetes bacteria on its surface.</title>
        <authorList>
            <person name="Treitli S.C."/>
            <person name="Kolisko M."/>
            <person name="Husnik F."/>
            <person name="Keeling P."/>
            <person name="Hampl V."/>
        </authorList>
    </citation>
    <scope>NUCLEOTIDE SEQUENCE [LARGE SCALE GENOMIC DNA]</scope>
    <source>
        <strain evidence="2">ST1C</strain>
    </source>
</reference>
<comment type="caution">
    <text evidence="2">The sequence shown here is derived from an EMBL/GenBank/DDBJ whole genome shotgun (WGS) entry which is preliminary data.</text>
</comment>
<organism evidence="2 3">
    <name type="scientific">Streblomastix strix</name>
    <dbReference type="NCBI Taxonomy" id="222440"/>
    <lineage>
        <taxon>Eukaryota</taxon>
        <taxon>Metamonada</taxon>
        <taxon>Preaxostyla</taxon>
        <taxon>Oxymonadida</taxon>
        <taxon>Streblomastigidae</taxon>
        <taxon>Streblomastix</taxon>
    </lineage>
</organism>
<keyword evidence="1" id="KW-0472">Membrane</keyword>
<proteinExistence type="predicted"/>
<dbReference type="EMBL" id="SNRW01001248">
    <property type="protein sequence ID" value="KAA6397149.1"/>
    <property type="molecule type" value="Genomic_DNA"/>
</dbReference>
<feature type="transmembrane region" description="Helical" evidence="1">
    <location>
        <begin position="21"/>
        <end position="41"/>
    </location>
</feature>